<feature type="transmembrane region" description="Helical" evidence="4">
    <location>
        <begin position="43"/>
        <end position="60"/>
    </location>
</feature>
<evidence type="ECO:0000313" key="7">
    <source>
        <dbReference type="Proteomes" id="UP000262325"/>
    </source>
</evidence>
<feature type="transmembrane region" description="Helical" evidence="4">
    <location>
        <begin position="209"/>
        <end position="233"/>
    </location>
</feature>
<proteinExistence type="predicted"/>
<evidence type="ECO:0000259" key="5">
    <source>
        <dbReference type="PROSITE" id="PS50850"/>
    </source>
</evidence>
<feature type="transmembrane region" description="Helical" evidence="4">
    <location>
        <begin position="159"/>
        <end position="178"/>
    </location>
</feature>
<dbReference type="PANTHER" id="PTHR23537:SF1">
    <property type="entry name" value="SUGAR TRANSPORTER"/>
    <property type="match status" value="1"/>
</dbReference>
<sequence>MNYLHAFLSSCSVLMLVFAISRYGLTAMLPLMKSGVPLNAVQAGILSSSNFIGYLSGALLTRFINPGRNKKILYNLFLLLLVVMILLMGMTHSLRFMVFLRFTSGLISAFVFISTFAWISSVLMQNNKKELLPLLYSSVGLGIFLVSVIIGIIDDFATWEVGWISLGIFAVPFCIFSFTARPFLPCTDATDSGSKRGVYKEMPAHIKSLVIFTLIFYAAEGFSNNISATFILYNLKNLDFISDNVWEAWALVGFAGFLSPFLIRKLLKTFDFPMTLLTLQTLLSLGIIMPLIENKLFIYAGSVFFGFSFLSIPPITLGFVSSLVNEGKDKIISDFTIIFSSALFISPVLGGIITDITGHYSNSVLLAFSISMVGLLSSFFINKIYRINNFQSTARGII</sequence>
<evidence type="ECO:0000256" key="2">
    <source>
        <dbReference type="ARBA" id="ARBA00022989"/>
    </source>
</evidence>
<organism evidence="6 7">
    <name type="scientific">Flexistipes sinusarabici</name>
    <dbReference type="NCBI Taxonomy" id="2352"/>
    <lineage>
        <taxon>Bacteria</taxon>
        <taxon>Pseudomonadati</taxon>
        <taxon>Deferribacterota</taxon>
        <taxon>Deferribacteres</taxon>
        <taxon>Deferribacterales</taxon>
        <taxon>Flexistipitaceae</taxon>
        <taxon>Flexistipes</taxon>
    </lineage>
</organism>
<feature type="transmembrane region" description="Helical" evidence="4">
    <location>
        <begin position="96"/>
        <end position="119"/>
    </location>
</feature>
<dbReference type="Pfam" id="PF06779">
    <property type="entry name" value="MFS_4"/>
    <property type="match status" value="1"/>
</dbReference>
<dbReference type="EMBL" id="DPPF01000063">
    <property type="protein sequence ID" value="HCW92628.1"/>
    <property type="molecule type" value="Genomic_DNA"/>
</dbReference>
<dbReference type="Proteomes" id="UP000262325">
    <property type="component" value="Unassembled WGS sequence"/>
</dbReference>
<feature type="transmembrane region" description="Helical" evidence="4">
    <location>
        <begin position="365"/>
        <end position="385"/>
    </location>
</feature>
<keyword evidence="3 4" id="KW-0472">Membrane</keyword>
<feature type="domain" description="Major facilitator superfamily (MFS) profile" evidence="5">
    <location>
        <begin position="1"/>
        <end position="386"/>
    </location>
</feature>
<evidence type="ECO:0000256" key="3">
    <source>
        <dbReference type="ARBA" id="ARBA00023136"/>
    </source>
</evidence>
<dbReference type="InterPro" id="IPR010645">
    <property type="entry name" value="MFS_4"/>
</dbReference>
<evidence type="ECO:0000256" key="4">
    <source>
        <dbReference type="SAM" id="Phobius"/>
    </source>
</evidence>
<feature type="transmembrane region" description="Helical" evidence="4">
    <location>
        <begin position="245"/>
        <end position="263"/>
    </location>
</feature>
<feature type="transmembrane region" description="Helical" evidence="4">
    <location>
        <begin position="332"/>
        <end position="353"/>
    </location>
</feature>
<evidence type="ECO:0000313" key="6">
    <source>
        <dbReference type="EMBL" id="HCW92628.1"/>
    </source>
</evidence>
<dbReference type="PROSITE" id="PS50850">
    <property type="entry name" value="MFS"/>
    <property type="match status" value="1"/>
</dbReference>
<comment type="caution">
    <text evidence="6">The sequence shown here is derived from an EMBL/GenBank/DDBJ whole genome shotgun (WGS) entry which is preliminary data.</text>
</comment>
<dbReference type="PANTHER" id="PTHR23537">
    <property type="match status" value="1"/>
</dbReference>
<name>A0A3D5QA87_FLESI</name>
<dbReference type="InterPro" id="IPR036259">
    <property type="entry name" value="MFS_trans_sf"/>
</dbReference>
<feature type="transmembrane region" description="Helical" evidence="4">
    <location>
        <begin position="298"/>
        <end position="320"/>
    </location>
</feature>
<dbReference type="GO" id="GO:0022857">
    <property type="term" value="F:transmembrane transporter activity"/>
    <property type="evidence" value="ECO:0007669"/>
    <property type="project" value="InterPro"/>
</dbReference>
<protein>
    <recommendedName>
        <fullName evidence="5">Major facilitator superfamily (MFS) profile domain-containing protein</fullName>
    </recommendedName>
</protein>
<reference evidence="6 7" key="1">
    <citation type="journal article" date="2018" name="Nat. Biotechnol.">
        <title>A standardized bacterial taxonomy based on genome phylogeny substantially revises the tree of life.</title>
        <authorList>
            <person name="Parks D.H."/>
            <person name="Chuvochina M."/>
            <person name="Waite D.W."/>
            <person name="Rinke C."/>
            <person name="Skarshewski A."/>
            <person name="Chaumeil P.A."/>
            <person name="Hugenholtz P."/>
        </authorList>
    </citation>
    <scope>NUCLEOTIDE SEQUENCE [LARGE SCALE GENOMIC DNA]</scope>
    <source>
        <strain evidence="6">UBA8672</strain>
    </source>
</reference>
<feature type="transmembrane region" description="Helical" evidence="4">
    <location>
        <begin position="72"/>
        <end position="90"/>
    </location>
</feature>
<dbReference type="SUPFAM" id="SSF103473">
    <property type="entry name" value="MFS general substrate transporter"/>
    <property type="match status" value="1"/>
</dbReference>
<gene>
    <name evidence="6" type="ORF">DHM44_02995</name>
</gene>
<dbReference type="InterPro" id="IPR020846">
    <property type="entry name" value="MFS_dom"/>
</dbReference>
<dbReference type="Gene3D" id="1.20.1250.20">
    <property type="entry name" value="MFS general substrate transporter like domains"/>
    <property type="match status" value="1"/>
</dbReference>
<dbReference type="AlphaFoldDB" id="A0A3D5QA87"/>
<feature type="transmembrane region" description="Helical" evidence="4">
    <location>
        <begin position="131"/>
        <end position="153"/>
    </location>
</feature>
<accession>A0A3D5QA87</accession>
<keyword evidence="1 4" id="KW-0812">Transmembrane</keyword>
<evidence type="ECO:0000256" key="1">
    <source>
        <dbReference type="ARBA" id="ARBA00022692"/>
    </source>
</evidence>
<dbReference type="GO" id="GO:0005886">
    <property type="term" value="C:plasma membrane"/>
    <property type="evidence" value="ECO:0007669"/>
    <property type="project" value="TreeGrafter"/>
</dbReference>
<feature type="transmembrane region" description="Helical" evidence="4">
    <location>
        <begin position="275"/>
        <end position="292"/>
    </location>
</feature>
<keyword evidence="2 4" id="KW-1133">Transmembrane helix</keyword>